<keyword evidence="1" id="KW-0472">Membrane</keyword>
<comment type="caution">
    <text evidence="2">The sequence shown here is derived from an EMBL/GenBank/DDBJ whole genome shotgun (WGS) entry which is preliminary data.</text>
</comment>
<protein>
    <submittedName>
        <fullName evidence="2">Uncharacterized protein</fullName>
    </submittedName>
</protein>
<evidence type="ECO:0000313" key="2">
    <source>
        <dbReference type="EMBL" id="OGM15145.1"/>
    </source>
</evidence>
<name>A0A1F7XLH9_9BACT</name>
<feature type="transmembrane region" description="Helical" evidence="1">
    <location>
        <begin position="20"/>
        <end position="39"/>
    </location>
</feature>
<reference evidence="2 3" key="1">
    <citation type="journal article" date="2016" name="Nat. Commun.">
        <title>Thousands of microbial genomes shed light on interconnected biogeochemical processes in an aquifer system.</title>
        <authorList>
            <person name="Anantharaman K."/>
            <person name="Brown C.T."/>
            <person name="Hug L.A."/>
            <person name="Sharon I."/>
            <person name="Castelle C.J."/>
            <person name="Probst A.J."/>
            <person name="Thomas B.C."/>
            <person name="Singh A."/>
            <person name="Wilkins M.J."/>
            <person name="Karaoz U."/>
            <person name="Brodie E.L."/>
            <person name="Williams K.H."/>
            <person name="Hubbard S.S."/>
            <person name="Banfield J.F."/>
        </authorList>
    </citation>
    <scope>NUCLEOTIDE SEQUENCE [LARGE SCALE GENOMIC DNA]</scope>
</reference>
<dbReference type="EMBL" id="MGFX01000007">
    <property type="protein sequence ID" value="OGM15145.1"/>
    <property type="molecule type" value="Genomic_DNA"/>
</dbReference>
<evidence type="ECO:0000313" key="3">
    <source>
        <dbReference type="Proteomes" id="UP000177382"/>
    </source>
</evidence>
<accession>A0A1F7XLH9</accession>
<dbReference type="AlphaFoldDB" id="A0A1F7XLH9"/>
<evidence type="ECO:0000256" key="1">
    <source>
        <dbReference type="SAM" id="Phobius"/>
    </source>
</evidence>
<proteinExistence type="predicted"/>
<keyword evidence="1" id="KW-0812">Transmembrane</keyword>
<gene>
    <name evidence="2" type="ORF">A2V97_00180</name>
</gene>
<dbReference type="Proteomes" id="UP000177382">
    <property type="component" value="Unassembled WGS sequence"/>
</dbReference>
<sequence>MDNGFMNKYVVLLRSNIFKITTLVLFLIVLVVSFVNISFQQKLKDTTQKLAFKSEEYELCIDDKAKIIEESKQTYSPQEFKISSPLFEGKEMTVKMLGYKGTEIKEMTIDLPQSDQLGHPINIKVWDYINVPNPKMARFDQYYNAFPLWAETVNDNLTNYFTYKTTSGFSMNRACGELTISRSITSIHSIYVLISGYQCTGIFPGKEEETIRESTKFLEEVADTINF</sequence>
<organism evidence="2 3">
    <name type="scientific">Candidatus Woesebacteria bacterium RBG_16_42_24</name>
    <dbReference type="NCBI Taxonomy" id="1802485"/>
    <lineage>
        <taxon>Bacteria</taxon>
        <taxon>Candidatus Woeseibacteriota</taxon>
    </lineage>
</organism>
<keyword evidence="1" id="KW-1133">Transmembrane helix</keyword>